<feature type="region of interest" description="Disordered" evidence="1">
    <location>
        <begin position="33"/>
        <end position="142"/>
    </location>
</feature>
<dbReference type="AlphaFoldDB" id="A0A418NPW4"/>
<organism evidence="3 4">
    <name type="scientific">Aurantiacibacter zhengii</name>
    <dbReference type="NCBI Taxonomy" id="2307003"/>
    <lineage>
        <taxon>Bacteria</taxon>
        <taxon>Pseudomonadati</taxon>
        <taxon>Pseudomonadota</taxon>
        <taxon>Alphaproteobacteria</taxon>
        <taxon>Sphingomonadales</taxon>
        <taxon>Erythrobacteraceae</taxon>
        <taxon>Aurantiacibacter</taxon>
    </lineage>
</organism>
<protein>
    <recommendedName>
        <fullName evidence="5">Lipoprotein</fullName>
    </recommendedName>
</protein>
<accession>A0A418NPW4</accession>
<gene>
    <name evidence="3" type="ORF">D2V07_14440</name>
</gene>
<evidence type="ECO:0000313" key="4">
    <source>
        <dbReference type="Proteomes" id="UP000286576"/>
    </source>
</evidence>
<feature type="compositionally biased region" description="Low complexity" evidence="1">
    <location>
        <begin position="100"/>
        <end position="114"/>
    </location>
</feature>
<dbReference type="Proteomes" id="UP000286576">
    <property type="component" value="Unassembled WGS sequence"/>
</dbReference>
<dbReference type="EMBL" id="QXFL01000007">
    <property type="protein sequence ID" value="RIV84208.1"/>
    <property type="molecule type" value="Genomic_DNA"/>
</dbReference>
<sequence>MKELNEMRIPKETSAIASFALASLIPALAACDQAPESTPTSEVSPMGEAAAMPGTAPEENLGGRAASPSEGETGVARQDALSTRNAATPASQGAAPPVPRATATSAAPATAAQPESEEATLPADPHAGHDMSSMADHDMEGM</sequence>
<keyword evidence="4" id="KW-1185">Reference proteome</keyword>
<evidence type="ECO:0000256" key="1">
    <source>
        <dbReference type="SAM" id="MobiDB-lite"/>
    </source>
</evidence>
<feature type="signal peptide" evidence="2">
    <location>
        <begin position="1"/>
        <end position="29"/>
    </location>
</feature>
<evidence type="ECO:0008006" key="5">
    <source>
        <dbReference type="Google" id="ProtNLM"/>
    </source>
</evidence>
<evidence type="ECO:0000313" key="3">
    <source>
        <dbReference type="EMBL" id="RIV84208.1"/>
    </source>
</evidence>
<proteinExistence type="predicted"/>
<feature type="compositionally biased region" description="Polar residues" evidence="1">
    <location>
        <begin position="80"/>
        <end position="91"/>
    </location>
</feature>
<comment type="caution">
    <text evidence="3">The sequence shown here is derived from an EMBL/GenBank/DDBJ whole genome shotgun (WGS) entry which is preliminary data.</text>
</comment>
<reference evidence="3 4" key="1">
    <citation type="submission" date="2018-08" db="EMBL/GenBank/DDBJ databases">
        <title>Erythrobacter zhengii sp.nov., a bacterium isolated from deep-sea sediment.</title>
        <authorList>
            <person name="Fang C."/>
            <person name="Wu Y.-H."/>
            <person name="Sun C."/>
            <person name="Wang H."/>
            <person name="Cheng H."/>
            <person name="Meng F.-X."/>
            <person name="Wang C.-S."/>
            <person name="Xu X.-W."/>
        </authorList>
    </citation>
    <scope>NUCLEOTIDE SEQUENCE [LARGE SCALE GENOMIC DNA]</scope>
    <source>
        <strain evidence="3 4">V18</strain>
    </source>
</reference>
<keyword evidence="2" id="KW-0732">Signal</keyword>
<feature type="chain" id="PRO_5019113885" description="Lipoprotein" evidence="2">
    <location>
        <begin position="30"/>
        <end position="142"/>
    </location>
</feature>
<evidence type="ECO:0000256" key="2">
    <source>
        <dbReference type="SAM" id="SignalP"/>
    </source>
</evidence>
<dbReference type="PROSITE" id="PS51257">
    <property type="entry name" value="PROKAR_LIPOPROTEIN"/>
    <property type="match status" value="1"/>
</dbReference>
<name>A0A418NPW4_9SPHN</name>